<dbReference type="Proteomes" id="UP001235939">
    <property type="component" value="Chromosome 07"/>
</dbReference>
<keyword evidence="8" id="KW-1185">Reference proteome</keyword>
<dbReference type="SUPFAM" id="SSF50156">
    <property type="entry name" value="PDZ domain-like"/>
    <property type="match status" value="2"/>
</dbReference>
<dbReference type="InterPro" id="IPR024958">
    <property type="entry name" value="GRASP_PDZ"/>
</dbReference>
<feature type="domain" description="PDZ GRASP-type" evidence="6">
    <location>
        <begin position="134"/>
        <end position="222"/>
    </location>
</feature>
<dbReference type="InterPro" id="IPR007583">
    <property type="entry name" value="GRASP55_65"/>
</dbReference>
<evidence type="ECO:0000256" key="1">
    <source>
        <dbReference type="ARBA" id="ARBA00004394"/>
    </source>
</evidence>
<gene>
    <name evidence="7" type="ORF">LAZ67_7003325</name>
</gene>
<name>A0ABY6KPA6_9ARAC</name>
<evidence type="ECO:0000256" key="5">
    <source>
        <dbReference type="ARBA" id="ARBA00023136"/>
    </source>
</evidence>
<evidence type="ECO:0000313" key="8">
    <source>
        <dbReference type="Proteomes" id="UP001235939"/>
    </source>
</evidence>
<sequence length="288" mass="31925">MPIVAAVIPFSGKVACKITFNCRNSNFKMVELSELSYYRYCRIMVQEKSPAHKAGLEAFFDFIVAIENTRLNQDNDTLKDLLKANVERPIRMTVYNSKSQSLRDVQIIPSAIWGGQGLLGISIRFCSFQGANENVWHVLDVEPNSPAEQAGLRSDIDFVIGSDSLLHEAEDFFTLVETHEGKPLKLYVYSTDTDSCREVTITPNRSWGGQGSLGCGIGYGYLHRIPTRLTHPPVVAGEDVLASSLAKSAVISDSPIVQPTEIPTPALVSTELAKYRFLRYSLHHTDEG</sequence>
<evidence type="ECO:0000313" key="7">
    <source>
        <dbReference type="EMBL" id="UYV70493.1"/>
    </source>
</evidence>
<evidence type="ECO:0000259" key="6">
    <source>
        <dbReference type="PROSITE" id="PS51865"/>
    </source>
</evidence>
<reference evidence="7 8" key="1">
    <citation type="submission" date="2022-01" db="EMBL/GenBank/DDBJ databases">
        <title>A chromosomal length assembly of Cordylochernes scorpioides.</title>
        <authorList>
            <person name="Zeh D."/>
            <person name="Zeh J."/>
        </authorList>
    </citation>
    <scope>NUCLEOTIDE SEQUENCE [LARGE SCALE GENOMIC DNA]</scope>
    <source>
        <strain evidence="7">IN4F17</strain>
        <tissue evidence="7">Whole Body</tissue>
    </source>
</reference>
<organism evidence="7 8">
    <name type="scientific">Cordylochernes scorpioides</name>
    <dbReference type="NCBI Taxonomy" id="51811"/>
    <lineage>
        <taxon>Eukaryota</taxon>
        <taxon>Metazoa</taxon>
        <taxon>Ecdysozoa</taxon>
        <taxon>Arthropoda</taxon>
        <taxon>Chelicerata</taxon>
        <taxon>Arachnida</taxon>
        <taxon>Pseudoscorpiones</taxon>
        <taxon>Cheliferoidea</taxon>
        <taxon>Chernetidae</taxon>
        <taxon>Cordylochernes</taxon>
    </lineage>
</organism>
<dbReference type="PANTHER" id="PTHR12893:SF0">
    <property type="entry name" value="GRASP65"/>
    <property type="match status" value="1"/>
</dbReference>
<feature type="domain" description="PDZ GRASP-type" evidence="6">
    <location>
        <begin position="38"/>
        <end position="128"/>
    </location>
</feature>
<protein>
    <submittedName>
        <fullName evidence="7">GORASP1</fullName>
    </submittedName>
</protein>
<dbReference type="Pfam" id="PF04495">
    <property type="entry name" value="GRASP55_65"/>
    <property type="match status" value="1"/>
</dbReference>
<comment type="subcellular location">
    <subcellularLocation>
        <location evidence="1">Golgi apparatus membrane</location>
    </subcellularLocation>
</comment>
<dbReference type="EMBL" id="CP092869">
    <property type="protein sequence ID" value="UYV70493.1"/>
    <property type="molecule type" value="Genomic_DNA"/>
</dbReference>
<dbReference type="PANTHER" id="PTHR12893">
    <property type="entry name" value="GOLGI REASSEMBLY STACKING PROTEIN GRASP"/>
    <property type="match status" value="1"/>
</dbReference>
<keyword evidence="3" id="KW-0677">Repeat</keyword>
<dbReference type="PROSITE" id="PS51865">
    <property type="entry name" value="PDZ_GRASP"/>
    <property type="match status" value="2"/>
</dbReference>
<evidence type="ECO:0000256" key="2">
    <source>
        <dbReference type="ARBA" id="ARBA00007144"/>
    </source>
</evidence>
<evidence type="ECO:0000256" key="4">
    <source>
        <dbReference type="ARBA" id="ARBA00023034"/>
    </source>
</evidence>
<proteinExistence type="inferred from homology"/>
<comment type="similarity">
    <text evidence="2">Belongs to the GORASP family.</text>
</comment>
<keyword evidence="4" id="KW-0333">Golgi apparatus</keyword>
<keyword evidence="5" id="KW-0472">Membrane</keyword>
<dbReference type="InterPro" id="IPR036034">
    <property type="entry name" value="PDZ_sf"/>
</dbReference>
<dbReference type="Gene3D" id="2.30.42.10">
    <property type="match status" value="2"/>
</dbReference>
<accession>A0ABY6KPA6</accession>
<evidence type="ECO:0000256" key="3">
    <source>
        <dbReference type="ARBA" id="ARBA00022737"/>
    </source>
</evidence>